<dbReference type="Proteomes" id="UP000073492">
    <property type="component" value="Unassembled WGS sequence"/>
</dbReference>
<gene>
    <name evidence="2" type="ORF">AC579_1214</name>
</gene>
<evidence type="ECO:0000313" key="3">
    <source>
        <dbReference type="Proteomes" id="UP000073492"/>
    </source>
</evidence>
<keyword evidence="3" id="KW-1185">Reference proteome</keyword>
<protein>
    <submittedName>
        <fullName evidence="2">Uncharacterized protein</fullName>
    </submittedName>
</protein>
<accession>A0A139HZF0</accession>
<feature type="compositionally biased region" description="Polar residues" evidence="1">
    <location>
        <begin position="107"/>
        <end position="120"/>
    </location>
</feature>
<proteinExistence type="predicted"/>
<evidence type="ECO:0000256" key="1">
    <source>
        <dbReference type="SAM" id="MobiDB-lite"/>
    </source>
</evidence>
<evidence type="ECO:0000313" key="2">
    <source>
        <dbReference type="EMBL" id="KXT07846.1"/>
    </source>
</evidence>
<dbReference type="EMBL" id="LFZO01000521">
    <property type="protein sequence ID" value="KXT07846.1"/>
    <property type="molecule type" value="Genomic_DNA"/>
</dbReference>
<sequence length="154" mass="17294">MKFRNLLSPMIELEMCLVTDDVFVAAVLMALQRPSMRPRRCNALPAKQESRPKLSRPWFDTFQSNITTPYGGDTTAASPTNRSQWIKTRPVSSAFLERSSKHPSLPPGTTQAAGGPTSKQLPLHRVRDSDKPHLDFLQQQPFLETQAETCKDLT</sequence>
<organism evidence="2 3">
    <name type="scientific">Pseudocercospora musae</name>
    <dbReference type="NCBI Taxonomy" id="113226"/>
    <lineage>
        <taxon>Eukaryota</taxon>
        <taxon>Fungi</taxon>
        <taxon>Dikarya</taxon>
        <taxon>Ascomycota</taxon>
        <taxon>Pezizomycotina</taxon>
        <taxon>Dothideomycetes</taxon>
        <taxon>Dothideomycetidae</taxon>
        <taxon>Mycosphaerellales</taxon>
        <taxon>Mycosphaerellaceae</taxon>
        <taxon>Pseudocercospora</taxon>
    </lineage>
</organism>
<reference evidence="2 3" key="1">
    <citation type="submission" date="2015-07" db="EMBL/GenBank/DDBJ databases">
        <title>Comparative genomics of the Sigatoka disease complex on banana suggests a link between parallel evolutionary changes in Pseudocercospora fijiensis and Pseudocercospora eumusae and increased virulence on the banana host.</title>
        <authorList>
            <person name="Chang T.-C."/>
            <person name="Salvucci A."/>
            <person name="Crous P.W."/>
            <person name="Stergiopoulos I."/>
        </authorList>
    </citation>
    <scope>NUCLEOTIDE SEQUENCE [LARGE SCALE GENOMIC DNA]</scope>
    <source>
        <strain evidence="2 3">CBS 116634</strain>
    </source>
</reference>
<comment type="caution">
    <text evidence="2">The sequence shown here is derived from an EMBL/GenBank/DDBJ whole genome shotgun (WGS) entry which is preliminary data.</text>
</comment>
<name>A0A139HZF0_9PEZI</name>
<dbReference type="AlphaFoldDB" id="A0A139HZF0"/>
<feature type="region of interest" description="Disordered" evidence="1">
    <location>
        <begin position="92"/>
        <end position="132"/>
    </location>
</feature>